<dbReference type="EMBL" id="JBIRYO010000021">
    <property type="protein sequence ID" value="MFI2477070.1"/>
    <property type="molecule type" value="Genomic_DNA"/>
</dbReference>
<evidence type="ECO:0000313" key="2">
    <source>
        <dbReference type="Proteomes" id="UP001611415"/>
    </source>
</evidence>
<gene>
    <name evidence="1" type="ORF">ACH49W_27130</name>
</gene>
<sequence>MEFQLSLSATPEGHQFSIVIEPEAMEYEFPKESKVVLAFRGPDAMLAELAHYPDAVVIWRPADTQVWATTADGQRQQIAGFEDNPAPGLDTGGKPLDRPLRQRLESIFYNQTELPDPSR</sequence>
<evidence type="ECO:0000313" key="1">
    <source>
        <dbReference type="EMBL" id="MFI2477070.1"/>
    </source>
</evidence>
<comment type="caution">
    <text evidence="1">The sequence shown here is derived from an EMBL/GenBank/DDBJ whole genome shotgun (WGS) entry which is preliminary data.</text>
</comment>
<reference evidence="1 2" key="1">
    <citation type="submission" date="2024-10" db="EMBL/GenBank/DDBJ databases">
        <title>The Natural Products Discovery Center: Release of the First 8490 Sequenced Strains for Exploring Actinobacteria Biosynthetic Diversity.</title>
        <authorList>
            <person name="Kalkreuter E."/>
            <person name="Kautsar S.A."/>
            <person name="Yang D."/>
            <person name="Bader C.D."/>
            <person name="Teijaro C.N."/>
            <person name="Fluegel L."/>
            <person name="Davis C.M."/>
            <person name="Simpson J.R."/>
            <person name="Lauterbach L."/>
            <person name="Steele A.D."/>
            <person name="Gui C."/>
            <person name="Meng S."/>
            <person name="Li G."/>
            <person name="Viehrig K."/>
            <person name="Ye F."/>
            <person name="Su P."/>
            <person name="Kiefer A.F."/>
            <person name="Nichols A."/>
            <person name="Cepeda A.J."/>
            <person name="Yan W."/>
            <person name="Fan B."/>
            <person name="Jiang Y."/>
            <person name="Adhikari A."/>
            <person name="Zheng C.-J."/>
            <person name="Schuster L."/>
            <person name="Cowan T.M."/>
            <person name="Smanski M.J."/>
            <person name="Chevrette M.G."/>
            <person name="De Carvalho L.P.S."/>
            <person name="Shen B."/>
        </authorList>
    </citation>
    <scope>NUCLEOTIDE SEQUENCE [LARGE SCALE GENOMIC DNA]</scope>
    <source>
        <strain evidence="1 2">NPDC019275</strain>
    </source>
</reference>
<keyword evidence="2" id="KW-1185">Reference proteome</keyword>
<dbReference type="Proteomes" id="UP001611415">
    <property type="component" value="Unassembled WGS sequence"/>
</dbReference>
<organism evidence="1 2">
    <name type="scientific">Nocardia xishanensis</name>
    <dbReference type="NCBI Taxonomy" id="238964"/>
    <lineage>
        <taxon>Bacteria</taxon>
        <taxon>Bacillati</taxon>
        <taxon>Actinomycetota</taxon>
        <taxon>Actinomycetes</taxon>
        <taxon>Mycobacteriales</taxon>
        <taxon>Nocardiaceae</taxon>
        <taxon>Nocardia</taxon>
    </lineage>
</organism>
<proteinExistence type="predicted"/>
<dbReference type="RefSeq" id="WP_357401863.1">
    <property type="nucleotide sequence ID" value="NZ_JBEYCD010000003.1"/>
</dbReference>
<protein>
    <submittedName>
        <fullName evidence="1">Uncharacterized protein</fullName>
    </submittedName>
</protein>
<name>A0ABW7X7J4_9NOCA</name>
<accession>A0ABW7X7J4</accession>